<evidence type="ECO:0000313" key="2">
    <source>
        <dbReference type="EMBL" id="AFV51427.1"/>
    </source>
</evidence>
<dbReference type="Pfam" id="PF04606">
    <property type="entry name" value="Ogr_Delta"/>
    <property type="match status" value="1"/>
</dbReference>
<reference evidence="2 3" key="1">
    <citation type="journal article" date="2012" name="BMC Microbiol.">
        <title>phiX216, a P2-like bacteriophage with broad Burkholderia pseudomallei and B. mallei strain infectivity.</title>
        <authorList>
            <person name="Kvitko B.H."/>
            <person name="Cox C.R."/>
            <person name="Deshazer D."/>
            <person name="Johnson S.L."/>
            <person name="Voorhees K.J."/>
            <person name="Schweizer H.P."/>
        </authorList>
    </citation>
    <scope>NUCLEOTIDE SEQUENCE [LARGE SCALE GENOMIC DNA]</scope>
</reference>
<dbReference type="InterPro" id="IPR007684">
    <property type="entry name" value="Znf_Ogr/Delta"/>
</dbReference>
<dbReference type="EMBL" id="JX681814">
    <property type="protein sequence ID" value="AFV51427.1"/>
    <property type="molecule type" value="Genomic_DNA"/>
</dbReference>
<evidence type="ECO:0000313" key="3">
    <source>
        <dbReference type="Proteomes" id="UP000009202"/>
    </source>
</evidence>
<dbReference type="Proteomes" id="UP000009202">
    <property type="component" value="Segment"/>
</dbReference>
<evidence type="ECO:0000259" key="1">
    <source>
        <dbReference type="Pfam" id="PF04606"/>
    </source>
</evidence>
<name>K4PAZ0_9CAUD</name>
<protein>
    <submittedName>
        <fullName evidence="2">Putative Ogr/Delta phage transcriptional activator</fullName>
    </submittedName>
</protein>
<proteinExistence type="predicted"/>
<feature type="domain" description="Zinc finger Ogr/Delta-type" evidence="1">
    <location>
        <begin position="21"/>
        <end position="67"/>
    </location>
</feature>
<organism evidence="2 3">
    <name type="scientific">Burkholderia phage phiX216</name>
    <dbReference type="NCBI Taxonomy" id="1235712"/>
    <lineage>
        <taxon>Viruses</taxon>
        <taxon>Duplodnaviria</taxon>
        <taxon>Heunggongvirae</taxon>
        <taxon>Uroviricota</taxon>
        <taxon>Caudoviricetes</taxon>
        <taxon>Peduoviridae</taxon>
        <taxon>Tigrvirus</taxon>
        <taxon>Tigrvirus phi52237</taxon>
    </lineage>
</organism>
<accession>K4PAZ0</accession>
<gene>
    <name evidence="2" type="ORF">BPSphiX216_0013</name>
</gene>
<sequence>MRPPRLRRMPPREFVMRILNRCPHCRTRATARSSREMSLTFREVTYQCNNPECGHTYVVNMEFARTLSPSGTPNLSLNLPLSPHVRERLAQQLELPV</sequence>